<dbReference type="PANTHER" id="PTHR36153">
    <property type="entry name" value="INNER MEMBRANE PROTEIN-RELATED"/>
    <property type="match status" value="1"/>
</dbReference>
<dbReference type="PANTHER" id="PTHR36153:SF1">
    <property type="entry name" value="TYPE VI SECRETION SYSTEM COMPONENT TSSM1"/>
    <property type="match status" value="1"/>
</dbReference>
<feature type="transmembrane region" description="Helical" evidence="1">
    <location>
        <begin position="424"/>
        <end position="446"/>
    </location>
</feature>
<dbReference type="InterPro" id="IPR027417">
    <property type="entry name" value="P-loop_NTPase"/>
</dbReference>
<dbReference type="InterPro" id="IPR025743">
    <property type="entry name" value="TssM1_N"/>
</dbReference>
<evidence type="ECO:0000259" key="2">
    <source>
        <dbReference type="Pfam" id="PF06744"/>
    </source>
</evidence>
<gene>
    <name evidence="6" type="primary">icmF</name>
    <name evidence="6" type="ORF">DM484_19140</name>
</gene>
<dbReference type="EMBL" id="QJPH01000393">
    <property type="protein sequence ID" value="PZN75289.1"/>
    <property type="molecule type" value="Genomic_DNA"/>
</dbReference>
<evidence type="ECO:0000259" key="5">
    <source>
        <dbReference type="Pfam" id="PF21070"/>
    </source>
</evidence>
<keyword evidence="1" id="KW-0812">Transmembrane</keyword>
<dbReference type="InterPro" id="IPR009612">
    <property type="entry name" value="IcmF-rel"/>
</dbReference>
<dbReference type="SUPFAM" id="SSF52540">
    <property type="entry name" value="P-loop containing nucleoside triphosphate hydrolases"/>
    <property type="match status" value="1"/>
</dbReference>
<dbReference type="InterPro" id="IPR048677">
    <property type="entry name" value="TssM1_hel"/>
</dbReference>
<feature type="domain" description="Type VI secretion system component TssM1 N-terminal" evidence="4">
    <location>
        <begin position="174"/>
        <end position="432"/>
    </location>
</feature>
<accession>A0A2W4QZ31</accession>
<dbReference type="Pfam" id="PF06744">
    <property type="entry name" value="IcmF_C"/>
    <property type="match status" value="1"/>
</dbReference>
<evidence type="ECO:0000259" key="3">
    <source>
        <dbReference type="Pfam" id="PF06761"/>
    </source>
</evidence>
<reference evidence="6 7" key="1">
    <citation type="journal article" date="2018" name="Aquat. Microb. Ecol.">
        <title>Gammaproteobacterial methanotrophs dominate.</title>
        <authorList>
            <person name="Rissanen A.J."/>
            <person name="Saarenheimo J."/>
            <person name="Tiirola M."/>
            <person name="Peura S."/>
            <person name="Aalto S.L."/>
            <person name="Karvinen A."/>
            <person name="Nykanen H."/>
        </authorList>
    </citation>
    <scope>NUCLEOTIDE SEQUENCE [LARGE SCALE GENOMIC DNA]</scope>
    <source>
        <strain evidence="6">AMbin10</strain>
    </source>
</reference>
<feature type="domain" description="Type VI secretion system IcmF C-terminal" evidence="2">
    <location>
        <begin position="1052"/>
        <end position="1156"/>
    </location>
</feature>
<feature type="domain" description="IcmF-related" evidence="3">
    <location>
        <begin position="483"/>
        <end position="776"/>
    </location>
</feature>
<dbReference type="InterPro" id="IPR010623">
    <property type="entry name" value="IcmF_C"/>
</dbReference>
<keyword evidence="1" id="KW-0472">Membrane</keyword>
<evidence type="ECO:0000313" key="7">
    <source>
        <dbReference type="Proteomes" id="UP000249396"/>
    </source>
</evidence>
<organism evidence="6 7">
    <name type="scientific">Candidatus Methylumidiphilus alinenensis</name>
    <dbReference type="NCBI Taxonomy" id="2202197"/>
    <lineage>
        <taxon>Bacteria</taxon>
        <taxon>Pseudomonadati</taxon>
        <taxon>Pseudomonadota</taxon>
        <taxon>Gammaproteobacteria</taxon>
        <taxon>Methylococcales</taxon>
        <taxon>Candidatus Methylumidiphilus</taxon>
    </lineage>
</organism>
<feature type="transmembrane region" description="Helical" evidence="1">
    <location>
        <begin position="21"/>
        <end position="40"/>
    </location>
</feature>
<dbReference type="NCBIfam" id="TIGR03348">
    <property type="entry name" value="VI_IcmF"/>
    <property type="match status" value="1"/>
</dbReference>
<evidence type="ECO:0000256" key="1">
    <source>
        <dbReference type="SAM" id="Phobius"/>
    </source>
</evidence>
<dbReference type="Pfam" id="PF06761">
    <property type="entry name" value="IcmF-related"/>
    <property type="match status" value="1"/>
</dbReference>
<evidence type="ECO:0000259" key="4">
    <source>
        <dbReference type="Pfam" id="PF14331"/>
    </source>
</evidence>
<keyword evidence="1" id="KW-1133">Transmembrane helix</keyword>
<protein>
    <submittedName>
        <fullName evidence="6">Type VI secretion system membrane subunit TssM</fullName>
    </submittedName>
</protein>
<dbReference type="InterPro" id="IPR053156">
    <property type="entry name" value="T6SS_TssM-like"/>
</dbReference>
<sequence>MIWFAGPVIAIAGKAPLESEWARLLTIAAIFTIWVIYHWVMHILAGRKDRQLMNELAGAESGKSIEQQASAEELETLKQGFEEALKVLRESMAQGKGGKPCLYELPWYAIIGAPGSGKTTALVNSGLKFPLAERLGKNFVKGVSGTRNCDWWFTDEAVLLDTAGRYTTQDSHQAVDASAWQGFLQLVKKYRPRRPLNGVLVTLSLADLLQQTEEERNQHAAAVRRRIQELYQLLGIRLPVYLLLTKTDLVAGFIDFFADFSQEDREQVWGESFPPDDPAHPKDWLQGYDTAYDELLQRLNKRTLKRIQDERDLQRRSIILDFPQQMALLKSPFIGFLQKVFAPNRFEQPFMLRGVYFTSGTQEGTPIDRVMGVLAGAFKLDRQVSPMYSGRGKSFFLTRLLKEVIFPEAELAGSDPRVERRQKLLQFGTLATALIVTLGIIGLWIVSYHLNKATIAKTEDQIALYRAVDITPTDSRSNFKLLLPKLDALLEIKNLWDGTGLLSHFGLYQGGKLGAGADDAYEEMLHGFFLPSIVSRLQERLQAKPDVLSLKAYLMLGQPEKLDPKVVEAVVRADWEQIFNSEPETVAKLANHLQKLLQLKLAGTQLDQNLIANSRAKLTQISPDQQCYESFKTQMGTNDRSHDFILADSLKPNGTKVFTYTDAVNKGFGVIPGLFTDWGYGEFLKKSMVFVKGCMDQNWVLGIPDASTDPREIDRLHDKVKLLYLHDYQIDWSGMLAGIKLLPAQNMEQTINLLDVLSRPDSPLRLLLVAVERNTSLTKISSLLSQAAPVVDDSTRQLLAAAKQAAGFQSGSTADPVRWMENYFENLNLLVRGVPGQPVPLDTVLKKAEELRNYFMQTGGGTKALQGGAAIGNDVVGPAKLEFARLPEPVKTWLMSLTSSGISLGQKESEKALEKSKKEAVAKKQKEANDKLKELGIAGGGGGADAGVAGKAGGPSQCKTAFAGRYPFERNSPQDVPLADFSKFFSPNGIMDQFFQAHLKDLVDTSSPQWRQKPTDGQSPVLSQSIISEFQLAAKIRDAFFFGGGTTPMVQFDLKPLELDANADSFHLVIEGQEIVYRHGAEQVTRIQWPGQAAGSGARIVFEKPDKSQAVLSKEGPWAMFRLFDKSSLQLASGRDQFNLTFQAEGLTARFELRAVSVNNPFSLGDALNFRCPESL</sequence>
<feature type="domain" description="Type VI secretion system component TssM1 helical" evidence="5">
    <location>
        <begin position="958"/>
        <end position="1044"/>
    </location>
</feature>
<proteinExistence type="predicted"/>
<dbReference type="InterPro" id="IPR017731">
    <property type="entry name" value="TssM1-like"/>
</dbReference>
<dbReference type="Proteomes" id="UP000249396">
    <property type="component" value="Unassembled WGS sequence"/>
</dbReference>
<dbReference type="Pfam" id="PF21070">
    <property type="entry name" value="IcmF_helical"/>
    <property type="match status" value="1"/>
</dbReference>
<dbReference type="AlphaFoldDB" id="A0A2W4QZ31"/>
<evidence type="ECO:0000313" key="6">
    <source>
        <dbReference type="EMBL" id="PZN75289.1"/>
    </source>
</evidence>
<dbReference type="Pfam" id="PF14331">
    <property type="entry name" value="IcmF-related_N"/>
    <property type="match status" value="1"/>
</dbReference>
<comment type="caution">
    <text evidence="6">The sequence shown here is derived from an EMBL/GenBank/DDBJ whole genome shotgun (WGS) entry which is preliminary data.</text>
</comment>
<name>A0A2W4QZ31_9GAMM</name>